<feature type="transmembrane region" description="Helical" evidence="9">
    <location>
        <begin position="232"/>
        <end position="253"/>
    </location>
</feature>
<dbReference type="AlphaFoldDB" id="A0A3S2V9I7"/>
<keyword evidence="6 9" id="KW-1133">Transmembrane helix</keyword>
<feature type="transmembrane region" description="Helical" evidence="9">
    <location>
        <begin position="32"/>
        <end position="53"/>
    </location>
</feature>
<feature type="transmembrane region" description="Helical" evidence="9">
    <location>
        <begin position="146"/>
        <end position="167"/>
    </location>
</feature>
<protein>
    <submittedName>
        <fullName evidence="11">ABC transporter</fullName>
    </submittedName>
</protein>
<dbReference type="GO" id="GO:0140359">
    <property type="term" value="F:ABC-type transporter activity"/>
    <property type="evidence" value="ECO:0007669"/>
    <property type="project" value="InterPro"/>
</dbReference>
<comment type="caution">
    <text evidence="11">The sequence shown here is derived from an EMBL/GenBank/DDBJ whole genome shotgun (WGS) entry which is preliminary data.</text>
</comment>
<keyword evidence="3" id="KW-0813">Transport</keyword>
<evidence type="ECO:0000256" key="8">
    <source>
        <dbReference type="ARBA" id="ARBA00023136"/>
    </source>
</evidence>
<dbReference type="GO" id="GO:0015774">
    <property type="term" value="P:polysaccharide transport"/>
    <property type="evidence" value="ECO:0007669"/>
    <property type="project" value="UniProtKB-KW"/>
</dbReference>
<organism evidence="11 12">
    <name type="scientific">Methylobacterium oryzihabitans</name>
    <dbReference type="NCBI Taxonomy" id="2499852"/>
    <lineage>
        <taxon>Bacteria</taxon>
        <taxon>Pseudomonadati</taxon>
        <taxon>Pseudomonadota</taxon>
        <taxon>Alphaproteobacteria</taxon>
        <taxon>Hyphomicrobiales</taxon>
        <taxon>Methylobacteriaceae</taxon>
        <taxon>Methylobacterium</taxon>
    </lineage>
</organism>
<proteinExistence type="inferred from homology"/>
<dbReference type="Proteomes" id="UP000286997">
    <property type="component" value="Unassembled WGS sequence"/>
</dbReference>
<feature type="domain" description="ABC-2 type transporter transmembrane" evidence="10">
    <location>
        <begin position="65"/>
        <end position="223"/>
    </location>
</feature>
<accession>A0A3S2V9I7</accession>
<keyword evidence="5 9" id="KW-0812">Transmembrane</keyword>
<comment type="subcellular location">
    <subcellularLocation>
        <location evidence="1">Cell membrane</location>
        <topology evidence="1">Multi-pass membrane protein</topology>
    </subcellularLocation>
</comment>
<evidence type="ECO:0000313" key="12">
    <source>
        <dbReference type="Proteomes" id="UP000286997"/>
    </source>
</evidence>
<evidence type="ECO:0000256" key="1">
    <source>
        <dbReference type="ARBA" id="ARBA00004651"/>
    </source>
</evidence>
<dbReference type="OrthoDB" id="8479094at2"/>
<sequence length="257" mass="27967">MTTQTNSALDVQLHVLSALILRDIRTRFGRTMWGYAIAVGWPSAHVCVLFTLMSIRHVPAPLGDSLILFVATGAVPFVTFTYAARKVMEATPSAKPLMSFPQVKYLDIILARACVEIASSCMSAGVVFLIMAALGIDVVPPDTFRAVLGFLTALMFGISTGVLCANISTFFPPFTMGFALFTILLYGMSGVFFTPDGMPPVIYNAMLYNPMTNIIMGFRSAFYSGYGADASLFYSFSFSITFLLLGLALARFVTQRL</sequence>
<feature type="transmembrane region" description="Helical" evidence="9">
    <location>
        <begin position="174"/>
        <end position="193"/>
    </location>
</feature>
<evidence type="ECO:0000256" key="7">
    <source>
        <dbReference type="ARBA" id="ARBA00023047"/>
    </source>
</evidence>
<evidence type="ECO:0000256" key="2">
    <source>
        <dbReference type="ARBA" id="ARBA00007783"/>
    </source>
</evidence>
<feature type="transmembrane region" description="Helical" evidence="9">
    <location>
        <begin position="65"/>
        <end position="84"/>
    </location>
</feature>
<dbReference type="RefSeq" id="WP_127728515.1">
    <property type="nucleotide sequence ID" value="NZ_SACP01000007.1"/>
</dbReference>
<keyword evidence="8 9" id="KW-0472">Membrane</keyword>
<dbReference type="PANTHER" id="PTHR30413:SF10">
    <property type="entry name" value="CAPSULE POLYSACCHARIDE EXPORT INNER-MEMBRANE PROTEIN CTRC"/>
    <property type="match status" value="1"/>
</dbReference>
<keyword evidence="4" id="KW-1003">Cell membrane</keyword>
<dbReference type="GO" id="GO:0015920">
    <property type="term" value="P:lipopolysaccharide transport"/>
    <property type="evidence" value="ECO:0007669"/>
    <property type="project" value="TreeGrafter"/>
</dbReference>
<feature type="transmembrane region" description="Helical" evidence="9">
    <location>
        <begin position="105"/>
        <end position="134"/>
    </location>
</feature>
<evidence type="ECO:0000259" key="10">
    <source>
        <dbReference type="Pfam" id="PF01061"/>
    </source>
</evidence>
<dbReference type="PANTHER" id="PTHR30413">
    <property type="entry name" value="INNER MEMBRANE TRANSPORT PERMEASE"/>
    <property type="match status" value="1"/>
</dbReference>
<keyword evidence="7" id="KW-0762">Sugar transport</keyword>
<evidence type="ECO:0000256" key="9">
    <source>
        <dbReference type="SAM" id="Phobius"/>
    </source>
</evidence>
<dbReference type="InterPro" id="IPR013525">
    <property type="entry name" value="ABC2_TM"/>
</dbReference>
<evidence type="ECO:0000256" key="4">
    <source>
        <dbReference type="ARBA" id="ARBA00022475"/>
    </source>
</evidence>
<gene>
    <name evidence="11" type="ORF">EOE48_09270</name>
</gene>
<keyword evidence="7" id="KW-0625">Polysaccharide transport</keyword>
<dbReference type="GO" id="GO:0005886">
    <property type="term" value="C:plasma membrane"/>
    <property type="evidence" value="ECO:0007669"/>
    <property type="project" value="UniProtKB-SubCell"/>
</dbReference>
<evidence type="ECO:0000256" key="3">
    <source>
        <dbReference type="ARBA" id="ARBA00022448"/>
    </source>
</evidence>
<comment type="similarity">
    <text evidence="2">Belongs to the ABC-2 integral membrane protein family.</text>
</comment>
<reference evidence="11 12" key="1">
    <citation type="submission" date="2019-01" db="EMBL/GenBank/DDBJ databases">
        <authorList>
            <person name="Chen W.-M."/>
        </authorList>
    </citation>
    <scope>NUCLEOTIDE SEQUENCE [LARGE SCALE GENOMIC DNA]</scope>
    <source>
        <strain evidence="11 12">TER-1</strain>
    </source>
</reference>
<name>A0A3S2V9I7_9HYPH</name>
<evidence type="ECO:0000256" key="6">
    <source>
        <dbReference type="ARBA" id="ARBA00022989"/>
    </source>
</evidence>
<evidence type="ECO:0000256" key="5">
    <source>
        <dbReference type="ARBA" id="ARBA00022692"/>
    </source>
</evidence>
<dbReference type="EMBL" id="SACP01000007">
    <property type="protein sequence ID" value="RVU19078.1"/>
    <property type="molecule type" value="Genomic_DNA"/>
</dbReference>
<dbReference type="Pfam" id="PF01061">
    <property type="entry name" value="ABC2_membrane"/>
    <property type="match status" value="1"/>
</dbReference>
<keyword evidence="12" id="KW-1185">Reference proteome</keyword>
<evidence type="ECO:0000313" key="11">
    <source>
        <dbReference type="EMBL" id="RVU19078.1"/>
    </source>
</evidence>